<gene>
    <name evidence="2" type="ORF">FOY51_07480</name>
</gene>
<name>A0A5A7SDJ9_9NOCA</name>
<evidence type="ECO:0008006" key="4">
    <source>
        <dbReference type="Google" id="ProtNLM"/>
    </source>
</evidence>
<evidence type="ECO:0000256" key="1">
    <source>
        <dbReference type="SAM" id="SignalP"/>
    </source>
</evidence>
<sequence length="314" mass="31368">MRSKHGVVGLGLVLGIAATLWGAPAAARPVCAGAGQDPIAVGSVAGAALEGVTVDPTGRLYTADNISGRIYRIDAPGARAVTVAAVPAGNAATALAWSPDGTLLVGYADTRMLVGDLAHPGSIGRVDLSTGTVTTIASGLSAVTGLAVARDGTMYATNEFGAQVGRVLPDGSVQADWANLPSASGAAIGGDGRYLYVSRVLANPGVTRIPIAAPQAPESLITFAGADVISAPTRVTLDSKDRPIVAASATGQILRIDGDSRTCALAQGITASSALTYGRGDAGFSAGRLFRAGFDGQIYEIPGGFDANARTAIP</sequence>
<dbReference type="Proteomes" id="UP000322244">
    <property type="component" value="Unassembled WGS sequence"/>
</dbReference>
<dbReference type="InterPro" id="IPR051344">
    <property type="entry name" value="Vgb"/>
</dbReference>
<keyword evidence="1" id="KW-0732">Signal</keyword>
<evidence type="ECO:0000313" key="3">
    <source>
        <dbReference type="Proteomes" id="UP000322244"/>
    </source>
</evidence>
<accession>A0A5A7SDJ9</accession>
<dbReference type="OrthoDB" id="4380790at2"/>
<feature type="signal peptide" evidence="1">
    <location>
        <begin position="1"/>
        <end position="27"/>
    </location>
</feature>
<protein>
    <recommendedName>
        <fullName evidence="4">SMP-30/Gluconolactonase/LRE-like region domain-containing protein</fullName>
    </recommendedName>
</protein>
<dbReference type="PANTHER" id="PTHR40274:SF4">
    <property type="entry name" value="BLL1406 PROTEIN"/>
    <property type="match status" value="1"/>
</dbReference>
<proteinExistence type="predicted"/>
<keyword evidence="3" id="KW-1185">Reference proteome</keyword>
<comment type="caution">
    <text evidence="2">The sequence shown here is derived from an EMBL/GenBank/DDBJ whole genome shotgun (WGS) entry which is preliminary data.</text>
</comment>
<feature type="chain" id="PRO_5038467917" description="SMP-30/Gluconolactonase/LRE-like region domain-containing protein" evidence="1">
    <location>
        <begin position="28"/>
        <end position="314"/>
    </location>
</feature>
<dbReference type="RefSeq" id="WP_149429606.1">
    <property type="nucleotide sequence ID" value="NZ_VLNY01000003.1"/>
</dbReference>
<reference evidence="2 3" key="1">
    <citation type="submission" date="2019-07" db="EMBL/GenBank/DDBJ databases">
        <title>Rhodococcus cavernicolus sp. nov., isolated from a cave.</title>
        <authorList>
            <person name="Lee S.D."/>
        </authorList>
    </citation>
    <scope>NUCLEOTIDE SEQUENCE [LARGE SCALE GENOMIC DNA]</scope>
    <source>
        <strain evidence="2 3">C1-24</strain>
    </source>
</reference>
<dbReference type="SUPFAM" id="SSF63829">
    <property type="entry name" value="Calcium-dependent phosphotriesterase"/>
    <property type="match status" value="1"/>
</dbReference>
<dbReference type="Gene3D" id="2.120.10.30">
    <property type="entry name" value="TolB, C-terminal domain"/>
    <property type="match status" value="1"/>
</dbReference>
<dbReference type="AlphaFoldDB" id="A0A5A7SDJ9"/>
<dbReference type="PANTHER" id="PTHR40274">
    <property type="entry name" value="VIRGINIAMYCIN B LYASE"/>
    <property type="match status" value="1"/>
</dbReference>
<evidence type="ECO:0000313" key="2">
    <source>
        <dbReference type="EMBL" id="KAA0023262.1"/>
    </source>
</evidence>
<dbReference type="InterPro" id="IPR011042">
    <property type="entry name" value="6-blade_b-propeller_TolB-like"/>
</dbReference>
<dbReference type="EMBL" id="VLNY01000003">
    <property type="protein sequence ID" value="KAA0023262.1"/>
    <property type="molecule type" value="Genomic_DNA"/>
</dbReference>
<organism evidence="2 3">
    <name type="scientific">Antrihabitans cavernicola</name>
    <dbReference type="NCBI Taxonomy" id="2495913"/>
    <lineage>
        <taxon>Bacteria</taxon>
        <taxon>Bacillati</taxon>
        <taxon>Actinomycetota</taxon>
        <taxon>Actinomycetes</taxon>
        <taxon>Mycobacteriales</taxon>
        <taxon>Nocardiaceae</taxon>
        <taxon>Antrihabitans</taxon>
    </lineage>
</organism>